<dbReference type="Proteomes" id="UP000752647">
    <property type="component" value="Unassembled WGS sequence"/>
</dbReference>
<dbReference type="GO" id="GO:0051607">
    <property type="term" value="P:defense response to virus"/>
    <property type="evidence" value="ECO:0007669"/>
    <property type="project" value="UniProtKB-UniRule"/>
</dbReference>
<evidence type="ECO:0000256" key="7">
    <source>
        <dbReference type="ARBA" id="ARBA00023125"/>
    </source>
</evidence>
<evidence type="ECO:0000256" key="5">
    <source>
        <dbReference type="ARBA" id="ARBA00022842"/>
    </source>
</evidence>
<evidence type="ECO:0000256" key="1">
    <source>
        <dbReference type="ARBA" id="ARBA00022722"/>
    </source>
</evidence>
<dbReference type="PANTHER" id="PTHR34353">
    <property type="entry name" value="CRISPR-ASSOCIATED ENDONUCLEASE CAS1 1"/>
    <property type="match status" value="1"/>
</dbReference>
<keyword evidence="6 10" id="KW-0051">Antiviral defense</keyword>
<dbReference type="GO" id="GO:0043571">
    <property type="term" value="P:maintenance of CRISPR repeat elements"/>
    <property type="evidence" value="ECO:0007669"/>
    <property type="project" value="UniProtKB-UniRule"/>
</dbReference>
<dbReference type="GO" id="GO:0016787">
    <property type="term" value="F:hydrolase activity"/>
    <property type="evidence" value="ECO:0007669"/>
    <property type="project" value="UniProtKB-KW"/>
</dbReference>
<dbReference type="PANTHER" id="PTHR34353:SF2">
    <property type="entry name" value="CRISPR-ASSOCIATED ENDONUCLEASE CAS1 1"/>
    <property type="match status" value="1"/>
</dbReference>
<evidence type="ECO:0000256" key="10">
    <source>
        <dbReference type="HAMAP-Rule" id="MF_01470"/>
    </source>
</evidence>
<dbReference type="GO" id="GO:0046872">
    <property type="term" value="F:metal ion binding"/>
    <property type="evidence" value="ECO:0007669"/>
    <property type="project" value="UniProtKB-UniRule"/>
</dbReference>
<keyword evidence="4 10" id="KW-0378">Hydrolase</keyword>
<sequence>MAWRTVVVTKHSKLNYKMNHLVVQTAEKTYQIPMEDIQIILITTTQAVVTAYVIAETIKRNIKIIFSDINGQPIGEINQYHTNGKHNRNISEQIIWTLQRKNLLWGEIVKRKIENQMQVLFAYQSADREKFQALIAGIKVGDETNREAVAARMYFNRLFGNEFVRHEAGIVNAMLDYGYQILMAAVAREIVLQGYLSELGIHHNGAQNDYNLASDLMEPFRPLVDAVAKKHEHETALNLDIKLALVDIINQVIEINGQQMLVVNAITILVRDAINYLNSGLKLPEWRFEI</sequence>
<dbReference type="EC" id="3.1.-.-" evidence="10"/>
<comment type="function">
    <text evidence="10">CRISPR (clustered regularly interspaced short palindromic repeat), is an adaptive immune system that provides protection against mobile genetic elements (viruses, transposable elements and conjugative plasmids). CRISPR clusters contain spacers, sequences complementary to antecedent mobile elements, and target invading nucleic acids. CRISPR clusters are transcribed and processed into CRISPR RNA (crRNA). Acts as a dsDNA endonuclease. Involved in the integration of spacer DNA into the CRISPR cassette.</text>
</comment>
<dbReference type="Gene3D" id="3.100.10.20">
    <property type="entry name" value="CRISPR-associated endonuclease Cas1, N-terminal domain"/>
    <property type="match status" value="1"/>
</dbReference>
<evidence type="ECO:0000256" key="6">
    <source>
        <dbReference type="ARBA" id="ARBA00023118"/>
    </source>
</evidence>
<dbReference type="Gene3D" id="1.20.120.920">
    <property type="entry name" value="CRISPR-associated endonuclease Cas1, C-terminal domain"/>
    <property type="match status" value="1"/>
</dbReference>
<dbReference type="InterPro" id="IPR042206">
    <property type="entry name" value="CRISPR-assoc_Cas1_C"/>
</dbReference>
<evidence type="ECO:0000256" key="4">
    <source>
        <dbReference type="ARBA" id="ARBA00022801"/>
    </source>
</evidence>
<keyword evidence="1 10" id="KW-0540">Nuclease</keyword>
<keyword evidence="2 10" id="KW-0479">Metal-binding</keyword>
<dbReference type="EMBL" id="JAHBFI010000012">
    <property type="protein sequence ID" value="MBZ5962543.1"/>
    <property type="molecule type" value="Genomic_DNA"/>
</dbReference>
<dbReference type="GO" id="GO:0003677">
    <property type="term" value="F:DNA binding"/>
    <property type="evidence" value="ECO:0007669"/>
    <property type="project" value="UniProtKB-KW"/>
</dbReference>
<comment type="cofactor">
    <cofactor evidence="10">
        <name>Mg(2+)</name>
        <dbReference type="ChEBI" id="CHEBI:18420"/>
    </cofactor>
    <cofactor evidence="10">
        <name>Mn(2+)</name>
        <dbReference type="ChEBI" id="CHEBI:29035"/>
    </cofactor>
</comment>
<dbReference type="InterPro" id="IPR002729">
    <property type="entry name" value="CRISPR-assoc_Cas1"/>
</dbReference>
<keyword evidence="3 10" id="KW-0255">Endonuclease</keyword>
<gene>
    <name evidence="10 11" type="primary">cas1</name>
    <name evidence="11" type="ORF">KIJ12_05180</name>
</gene>
<reference evidence="11" key="1">
    <citation type="submission" date="2021-05" db="EMBL/GenBank/DDBJ databases">
        <title>Pangenome of Leuconostoc gelidum warrants species status for Leuconostoc gelidum subsp. gasicomitatum.</title>
        <authorList>
            <person name="Johansson P."/>
            <person name="Sade E."/>
            <person name="Hultman J."/>
            <person name="Auvinen P."/>
            <person name="Bjorkroth J."/>
        </authorList>
    </citation>
    <scope>NUCLEOTIDE SEQUENCE</scope>
    <source>
        <strain evidence="11">A.21.4</strain>
    </source>
</reference>
<keyword evidence="5 10" id="KW-0460">Magnesium</keyword>
<dbReference type="InterPro" id="IPR050646">
    <property type="entry name" value="Cas1"/>
</dbReference>
<dbReference type="Pfam" id="PF01867">
    <property type="entry name" value="Cas_Cas1"/>
    <property type="match status" value="1"/>
</dbReference>
<dbReference type="InterPro" id="IPR042211">
    <property type="entry name" value="CRISPR-assoc_Cas1_N"/>
</dbReference>
<evidence type="ECO:0000256" key="2">
    <source>
        <dbReference type="ARBA" id="ARBA00022723"/>
    </source>
</evidence>
<evidence type="ECO:0000313" key="12">
    <source>
        <dbReference type="Proteomes" id="UP000752647"/>
    </source>
</evidence>
<accession>A0A9Q3SXT2</accession>
<dbReference type="AlphaFoldDB" id="A0A9Q3SXT2"/>
<protein>
    <recommendedName>
        <fullName evidence="10">CRISPR-associated endonuclease Cas1</fullName>
        <ecNumber evidence="10">3.1.-.-</ecNumber>
    </recommendedName>
</protein>
<evidence type="ECO:0000256" key="9">
    <source>
        <dbReference type="ARBA" id="ARBA00038592"/>
    </source>
</evidence>
<evidence type="ECO:0000256" key="8">
    <source>
        <dbReference type="ARBA" id="ARBA00023211"/>
    </source>
</evidence>
<dbReference type="InterPro" id="IPR019855">
    <property type="entry name" value="CRISPR-assoc_Cas1_NMENI"/>
</dbReference>
<proteinExistence type="inferred from homology"/>
<dbReference type="HAMAP" id="MF_01470">
    <property type="entry name" value="Cas1"/>
    <property type="match status" value="1"/>
</dbReference>
<dbReference type="NCBIfam" id="TIGR00287">
    <property type="entry name" value="cas1"/>
    <property type="match status" value="1"/>
</dbReference>
<feature type="binding site" evidence="10">
    <location>
        <position position="218"/>
    </location>
    <ligand>
        <name>Mn(2+)</name>
        <dbReference type="ChEBI" id="CHEBI:29035"/>
    </ligand>
</feature>
<evidence type="ECO:0000256" key="3">
    <source>
        <dbReference type="ARBA" id="ARBA00022759"/>
    </source>
</evidence>
<comment type="subunit">
    <text evidence="9 10">Homodimer, forms a heterotetramer with a Cas2 homodimer.</text>
</comment>
<dbReference type="RefSeq" id="WP_224130910.1">
    <property type="nucleotide sequence ID" value="NZ_CBCPIF010000001.1"/>
</dbReference>
<keyword evidence="7 10" id="KW-0238">DNA-binding</keyword>
<feature type="binding site" evidence="10">
    <location>
        <position position="203"/>
    </location>
    <ligand>
        <name>Mn(2+)</name>
        <dbReference type="ChEBI" id="CHEBI:29035"/>
    </ligand>
</feature>
<dbReference type="NCBIfam" id="TIGR03639">
    <property type="entry name" value="cas1_NMENI"/>
    <property type="match status" value="1"/>
</dbReference>
<comment type="caution">
    <text evidence="11">The sequence shown here is derived from an EMBL/GenBank/DDBJ whole genome shotgun (WGS) entry which is preliminary data.</text>
</comment>
<comment type="similarity">
    <text evidence="10">Belongs to the CRISPR-associated endonuclease Cas1 family.</text>
</comment>
<name>A0A9Q3SXT2_9LACO</name>
<organism evidence="11 12">
    <name type="scientific">Leuconostoc gasicomitatum</name>
    <dbReference type="NCBI Taxonomy" id="115778"/>
    <lineage>
        <taxon>Bacteria</taxon>
        <taxon>Bacillati</taxon>
        <taxon>Bacillota</taxon>
        <taxon>Bacilli</taxon>
        <taxon>Lactobacillales</taxon>
        <taxon>Lactobacillaceae</taxon>
        <taxon>Leuconostoc</taxon>
        <taxon>Leuconostoc gelidum group</taxon>
    </lineage>
</organism>
<feature type="binding site" evidence="10">
    <location>
        <position position="147"/>
    </location>
    <ligand>
        <name>Mn(2+)</name>
        <dbReference type="ChEBI" id="CHEBI:29035"/>
    </ligand>
</feature>
<evidence type="ECO:0000313" key="11">
    <source>
        <dbReference type="EMBL" id="MBZ5962543.1"/>
    </source>
</evidence>
<keyword evidence="8 10" id="KW-0464">Manganese</keyword>
<dbReference type="GO" id="GO:0004520">
    <property type="term" value="F:DNA endonuclease activity"/>
    <property type="evidence" value="ECO:0007669"/>
    <property type="project" value="InterPro"/>
</dbReference>